<dbReference type="SUPFAM" id="SSF53098">
    <property type="entry name" value="Ribonuclease H-like"/>
    <property type="match status" value="1"/>
</dbReference>
<dbReference type="PANTHER" id="PTHR47266">
    <property type="entry name" value="ENDONUCLEASE-RELATED"/>
    <property type="match status" value="1"/>
</dbReference>
<protein>
    <recommendedName>
        <fullName evidence="1">Integrase catalytic domain-containing protein</fullName>
    </recommendedName>
</protein>
<dbReference type="InterPro" id="IPR036397">
    <property type="entry name" value="RNaseH_sf"/>
</dbReference>
<reference evidence="2 3" key="1">
    <citation type="submission" date="2024-04" db="EMBL/GenBank/DDBJ databases">
        <authorList>
            <person name="Fracassetti M."/>
        </authorList>
    </citation>
    <scope>NUCLEOTIDE SEQUENCE [LARGE SCALE GENOMIC DNA]</scope>
</reference>
<keyword evidence="3" id="KW-1185">Reference proteome</keyword>
<gene>
    <name evidence="2" type="ORF">LTRI10_LOCUS23102</name>
</gene>
<dbReference type="InterPro" id="IPR001584">
    <property type="entry name" value="Integrase_cat-core"/>
</dbReference>
<dbReference type="InterPro" id="IPR052160">
    <property type="entry name" value="Gypsy_RT_Integrase-like"/>
</dbReference>
<evidence type="ECO:0000313" key="3">
    <source>
        <dbReference type="Proteomes" id="UP001497516"/>
    </source>
</evidence>
<evidence type="ECO:0000259" key="1">
    <source>
        <dbReference type="PROSITE" id="PS50994"/>
    </source>
</evidence>
<proteinExistence type="predicted"/>
<feature type="domain" description="Integrase catalytic" evidence="1">
    <location>
        <begin position="1"/>
        <end position="72"/>
    </location>
</feature>
<dbReference type="GO" id="GO:0015074">
    <property type="term" value="P:DNA integration"/>
    <property type="evidence" value="ECO:0007669"/>
    <property type="project" value="InterPro"/>
</dbReference>
<name>A0AAV2E7T6_9ROSI</name>
<dbReference type="Proteomes" id="UP001497516">
    <property type="component" value="Chromosome 4"/>
</dbReference>
<dbReference type="AlphaFoldDB" id="A0AAV2E7T6"/>
<dbReference type="Gene3D" id="3.30.420.10">
    <property type="entry name" value="Ribonuclease H-like superfamily/Ribonuclease H"/>
    <property type="match status" value="1"/>
</dbReference>
<dbReference type="GO" id="GO:0003676">
    <property type="term" value="F:nucleic acid binding"/>
    <property type="evidence" value="ECO:0007669"/>
    <property type="project" value="InterPro"/>
</dbReference>
<dbReference type="PROSITE" id="PS50994">
    <property type="entry name" value="INTEGRASE"/>
    <property type="match status" value="1"/>
</dbReference>
<dbReference type="InterPro" id="IPR012337">
    <property type="entry name" value="RNaseH-like_sf"/>
</dbReference>
<evidence type="ECO:0000313" key="2">
    <source>
        <dbReference type="EMBL" id="CAL1381742.1"/>
    </source>
</evidence>
<organism evidence="2 3">
    <name type="scientific">Linum trigynum</name>
    <dbReference type="NCBI Taxonomy" id="586398"/>
    <lineage>
        <taxon>Eukaryota</taxon>
        <taxon>Viridiplantae</taxon>
        <taxon>Streptophyta</taxon>
        <taxon>Embryophyta</taxon>
        <taxon>Tracheophyta</taxon>
        <taxon>Spermatophyta</taxon>
        <taxon>Magnoliopsida</taxon>
        <taxon>eudicotyledons</taxon>
        <taxon>Gunneridae</taxon>
        <taxon>Pentapetalae</taxon>
        <taxon>rosids</taxon>
        <taxon>fabids</taxon>
        <taxon>Malpighiales</taxon>
        <taxon>Linaceae</taxon>
        <taxon>Linum</taxon>
    </lineage>
</organism>
<accession>A0AAV2E7T6</accession>
<dbReference type="EMBL" id="OZ034817">
    <property type="protein sequence ID" value="CAL1381742.1"/>
    <property type="molecule type" value="Genomic_DNA"/>
</dbReference>
<sequence length="117" mass="13321">MGSNLNFSTAFHPQSDGQTERVNAFLEVYLRHYMSANQRDWVKLMDMTQFSYNLHRSESTNTSPFELATGQQPLTPTTVATGYIGNSPAAYKFAKGWHEKMEMAKSYIARGSKKMKK</sequence>